<feature type="compositionally biased region" description="Polar residues" evidence="2">
    <location>
        <begin position="63"/>
        <end position="76"/>
    </location>
</feature>
<dbReference type="Pfam" id="PF20209">
    <property type="entry name" value="DUF6570"/>
    <property type="match status" value="1"/>
</dbReference>
<feature type="domain" description="DNA helicase Pif1-like DEAD-box helicase" evidence="3">
    <location>
        <begin position="1050"/>
        <end position="1282"/>
    </location>
</feature>
<dbReference type="Pfam" id="PF21107">
    <property type="entry name" value="STPRs"/>
    <property type="match status" value="1"/>
</dbReference>
<evidence type="ECO:0000259" key="6">
    <source>
        <dbReference type="Pfam" id="PF21107"/>
    </source>
</evidence>
<reference evidence="7" key="1">
    <citation type="submission" date="2021-02" db="EMBL/GenBank/DDBJ databases">
        <authorList>
            <person name="Nowell W R."/>
        </authorList>
    </citation>
    <scope>NUCLEOTIDE SEQUENCE</scope>
</reference>
<dbReference type="GO" id="GO:0005524">
    <property type="term" value="F:ATP binding"/>
    <property type="evidence" value="ECO:0007669"/>
    <property type="project" value="UniProtKB-KW"/>
</dbReference>
<dbReference type="PANTHER" id="PTHR47642:SF5">
    <property type="entry name" value="ATP-DEPENDENT DNA HELICASE"/>
    <property type="match status" value="1"/>
</dbReference>
<evidence type="ECO:0000256" key="2">
    <source>
        <dbReference type="SAM" id="MobiDB-lite"/>
    </source>
</evidence>
<sequence>MSSFVYDMSDMSDHSNMSTSIVVTPKKKTFKNNTSAQIRSPEFESPSNRRFRSENNMGIDAVQLNNSDPMRESQNGMPEKRQIRLDKRKEQSRSSRANETEEQRQIRLENQKKRDQSSLAIETDEERQIRLKKLKERSQSSRTNETEEQRQIRLKKLKERSGSRRTNETIEQRQIRLKELKERSQSSRTNETVEQRQIRLDKQRKRSQADRAKKKLEKRASNKSGVQQQDIEMQFAETDDHASLPLKLDDLCDTLKVIFVGARPSERIHLKKVLTVRKKKIIQALHWLKKYNVLYQNVTINLENIAELPEDDVPECIMSTLEQKLGDEEIQSERVGYVPDPLSNPIEHTTADTIPISNSGVLDVNGASVSSDEIANYFLHKIKNNGNKDQMDIENVYLIPHSSKPINEYFNPKLLLGLYPTLFCYGHGSPEDQSRSVQIKLREHIRYLNILKTMIVDGVLSPIKAYFGTVESQGRGSLHLHMLIWLDHDLKPADMKEKIQNADFREKLKAYLEDIIKEDLDDFKDKQVFENLNVPRSFDTPPRLSEDNIYAALRTIDLTGLAENINKSPVWSTPIKQQLSPSIPYASPLLNKSLQTPTHDRPTSIMNVLHNQSNINPACLPTPNPSSPNFATRFRADVVQLVETDNKHKHTGTCYKYSNPKQGDKKICRLRMPRKLVPVSTIDPDTGHISVRRSDPWINNFNEYLIAACRSNMDIKFIWSGSDAKALVYYITDYNAGSVKENINQKGRPPSERYLFQNQHPQATTYLMRKYSQSHVPILYGPQIPRQDREDTRERYNRALLTLFVPWRTVADLCDVNETWEDAFKSRKNFVSMHSWQIIENIQLLHECKKDRDEHLLQVIAEAQVDTDSIDPVLLPANQDIHGEYDMDDSDDLLELLGNLDDLTAVAANATKRSTENKYIEEAIEAVENVGRFTHVNTHGQRISSESTDQIGQQLLPFVSATPNFVRLNLKYQEQLKTEKERIRRSLITGNYDKTDDTLDYDDAQDAIVTLIDPNNYNKNNIENCGSIHPVISFSTSFPTQKSIAHEFTLNREQRAAFMIITSHLDGDSGRRTDNNNGQLIMCIPGCGGTGKSQLIRAVTKYFLVTKRMQILRKLAPTGIAAAEIGGMTIHSFLGEQRNSRKPRTIKPGDLKLEKEWKLIKYLLIDEMSMVGLTLLAKLNRIICVAKCLDPQVPFGGVNVIFFGDYLQYRPVYDVPLHTDFSLPSKKKSGKLPNENEIQQRVARSLILQINCVVKLTQQMRTEDLRYLQLLERLRHGQCNHDDYELLLTRVVGQPSTPSLHDSPWNKAPILVFRNEVRTQLNHKAAIHNAAQLGSTPMVCVAQDTCKGKTIEDPTLIKKLLKLSDSKTEHLPGLLPLVPGMPVILTQNIATELGLINGINGIFRQLVYQADSVSTDVLSDSFPKNTQYVRQPLYALIEIAKSKIECNLEELQPTLVPIPLMEQTFRVDIGDILPKDKKSKSNQKAILSIKRRALPLVPAYCITTHKSQGQTLNKVVVDLKLPNESDDIAAVYVPLSRVKRLTDLIVLRHFDYKVLLIKP</sequence>
<comment type="similarity">
    <text evidence="1">Belongs to the helicase family.</text>
</comment>
<feature type="compositionally biased region" description="Basic and acidic residues" evidence="2">
    <location>
        <begin position="78"/>
        <end position="116"/>
    </location>
</feature>
<dbReference type="EMBL" id="CAJOBE010007260">
    <property type="protein sequence ID" value="CAF4031022.1"/>
    <property type="molecule type" value="Genomic_DNA"/>
</dbReference>
<accession>A0A819QFV8</accession>
<comment type="catalytic activity">
    <reaction evidence="1">
        <text>ATP + H2O = ADP + phosphate + H(+)</text>
        <dbReference type="Rhea" id="RHEA:13065"/>
        <dbReference type="ChEBI" id="CHEBI:15377"/>
        <dbReference type="ChEBI" id="CHEBI:15378"/>
        <dbReference type="ChEBI" id="CHEBI:30616"/>
        <dbReference type="ChEBI" id="CHEBI:43474"/>
        <dbReference type="ChEBI" id="CHEBI:456216"/>
        <dbReference type="EC" id="5.6.2.3"/>
    </reaction>
</comment>
<evidence type="ECO:0000259" key="5">
    <source>
        <dbReference type="Pfam" id="PF20209"/>
    </source>
</evidence>
<organism evidence="7 8">
    <name type="scientific">Rotaria sordida</name>
    <dbReference type="NCBI Taxonomy" id="392033"/>
    <lineage>
        <taxon>Eukaryota</taxon>
        <taxon>Metazoa</taxon>
        <taxon>Spiralia</taxon>
        <taxon>Gnathifera</taxon>
        <taxon>Rotifera</taxon>
        <taxon>Eurotatoria</taxon>
        <taxon>Bdelloidea</taxon>
        <taxon>Philodinida</taxon>
        <taxon>Philodinidae</taxon>
        <taxon>Rotaria</taxon>
    </lineage>
</organism>
<dbReference type="InterPro" id="IPR048998">
    <property type="entry name" value="STPR"/>
</dbReference>
<comment type="caution">
    <text evidence="7">The sequence shown here is derived from an EMBL/GenBank/DDBJ whole genome shotgun (WGS) entry which is preliminary data.</text>
</comment>
<keyword evidence="1" id="KW-0067">ATP-binding</keyword>
<dbReference type="Pfam" id="PF14214">
    <property type="entry name" value="Helitron_like_N"/>
    <property type="match status" value="1"/>
</dbReference>
<dbReference type="GO" id="GO:0000723">
    <property type="term" value="P:telomere maintenance"/>
    <property type="evidence" value="ECO:0007669"/>
    <property type="project" value="InterPro"/>
</dbReference>
<dbReference type="GO" id="GO:0006310">
    <property type="term" value="P:DNA recombination"/>
    <property type="evidence" value="ECO:0007669"/>
    <property type="project" value="UniProtKB-KW"/>
</dbReference>
<feature type="compositionally biased region" description="Basic and acidic residues" evidence="2">
    <location>
        <begin position="136"/>
        <end position="151"/>
    </location>
</feature>
<evidence type="ECO:0000313" key="7">
    <source>
        <dbReference type="EMBL" id="CAF4031022.1"/>
    </source>
</evidence>
<comment type="cofactor">
    <cofactor evidence="1">
        <name>Mg(2+)</name>
        <dbReference type="ChEBI" id="CHEBI:18420"/>
    </cofactor>
</comment>
<evidence type="ECO:0000259" key="3">
    <source>
        <dbReference type="Pfam" id="PF05970"/>
    </source>
</evidence>
<dbReference type="InterPro" id="IPR010285">
    <property type="entry name" value="DNA_helicase_pif1-like_DEAD"/>
</dbReference>
<evidence type="ECO:0000259" key="4">
    <source>
        <dbReference type="Pfam" id="PF14214"/>
    </source>
</evidence>
<dbReference type="InterPro" id="IPR046700">
    <property type="entry name" value="DUF6570"/>
</dbReference>
<dbReference type="Pfam" id="PF05970">
    <property type="entry name" value="PIF1"/>
    <property type="match status" value="1"/>
</dbReference>
<feature type="domain" description="Helitron helicase-like" evidence="4">
    <location>
        <begin position="444"/>
        <end position="484"/>
    </location>
</feature>
<dbReference type="Gene3D" id="3.40.50.300">
    <property type="entry name" value="P-loop containing nucleotide triphosphate hydrolases"/>
    <property type="match status" value="1"/>
</dbReference>
<dbReference type="InterPro" id="IPR027417">
    <property type="entry name" value="P-loop_NTPase"/>
</dbReference>
<protein>
    <recommendedName>
        <fullName evidence="1">ATP-dependent DNA helicase</fullName>
        <ecNumber evidence="1">5.6.2.3</ecNumber>
    </recommendedName>
</protein>
<evidence type="ECO:0000256" key="1">
    <source>
        <dbReference type="RuleBase" id="RU363044"/>
    </source>
</evidence>
<dbReference type="GO" id="GO:0016787">
    <property type="term" value="F:hydrolase activity"/>
    <property type="evidence" value="ECO:0007669"/>
    <property type="project" value="UniProtKB-KW"/>
</dbReference>
<feature type="non-terminal residue" evidence="7">
    <location>
        <position position="1"/>
    </location>
</feature>
<dbReference type="InterPro" id="IPR051055">
    <property type="entry name" value="PIF1_helicase"/>
</dbReference>
<feature type="region of interest" description="Disordered" evidence="2">
    <location>
        <begin position="1"/>
        <end position="229"/>
    </location>
</feature>
<dbReference type="InterPro" id="IPR025476">
    <property type="entry name" value="Helitron_helicase-like"/>
</dbReference>
<dbReference type="GO" id="GO:0043139">
    <property type="term" value="F:5'-3' DNA helicase activity"/>
    <property type="evidence" value="ECO:0007669"/>
    <property type="project" value="UniProtKB-EC"/>
</dbReference>
<evidence type="ECO:0000313" key="8">
    <source>
        <dbReference type="Proteomes" id="UP000663874"/>
    </source>
</evidence>
<dbReference type="CDD" id="cd18809">
    <property type="entry name" value="SF1_C_RecD"/>
    <property type="match status" value="1"/>
</dbReference>
<keyword evidence="1" id="KW-0347">Helicase</keyword>
<keyword evidence="1" id="KW-0547">Nucleotide-binding</keyword>
<keyword evidence="1" id="KW-0227">DNA damage</keyword>
<gene>
    <name evidence="7" type="ORF">FNK824_LOCUS27647</name>
</gene>
<feature type="compositionally biased region" description="Basic and acidic residues" evidence="2">
    <location>
        <begin position="159"/>
        <end position="211"/>
    </location>
</feature>
<keyword evidence="1" id="KW-0233">DNA recombination</keyword>
<proteinExistence type="inferred from homology"/>
<dbReference type="Proteomes" id="UP000663874">
    <property type="component" value="Unassembled WGS sequence"/>
</dbReference>
<dbReference type="SUPFAM" id="SSF52540">
    <property type="entry name" value="P-loop containing nucleoside triphosphate hydrolases"/>
    <property type="match status" value="2"/>
</dbReference>
<keyword evidence="1" id="KW-0378">Hydrolase</keyword>
<feature type="domain" description="STPR" evidence="6">
    <location>
        <begin position="107"/>
        <end position="173"/>
    </location>
</feature>
<feature type="domain" description="DUF6570" evidence="5">
    <location>
        <begin position="239"/>
        <end position="305"/>
    </location>
</feature>
<name>A0A819QFV8_9BILA</name>
<keyword evidence="1" id="KW-0234">DNA repair</keyword>
<dbReference type="GO" id="GO:0006281">
    <property type="term" value="P:DNA repair"/>
    <property type="evidence" value="ECO:0007669"/>
    <property type="project" value="UniProtKB-KW"/>
</dbReference>
<dbReference type="EC" id="5.6.2.3" evidence="1"/>
<dbReference type="PANTHER" id="PTHR47642">
    <property type="entry name" value="ATP-DEPENDENT DNA HELICASE"/>
    <property type="match status" value="1"/>
</dbReference>